<evidence type="ECO:0000256" key="1">
    <source>
        <dbReference type="SAM" id="SignalP"/>
    </source>
</evidence>
<dbReference type="EMBL" id="CP110429">
    <property type="protein sequence ID" value="WAQ88440.1"/>
    <property type="molecule type" value="Genomic_DNA"/>
</dbReference>
<keyword evidence="1" id="KW-0732">Signal</keyword>
<protein>
    <submittedName>
        <fullName evidence="2">Uncharacterized protein</fullName>
    </submittedName>
</protein>
<sequence>MKLATSMSWLIVLAVQLSWLYTGLNAAPTLEKMAGRAGSEDIDALITRTKQYTQVTNAGYHNKHQEAYAQVTSATGNIPPAEDWPKFTVYQAGMTPSCPLAPKLFFSSQISC</sequence>
<feature type="chain" id="PRO_5046958899" evidence="1">
    <location>
        <begin position="27"/>
        <end position="112"/>
    </location>
</feature>
<organism evidence="2 3">
    <name type="scientific">Puccinia triticina</name>
    <dbReference type="NCBI Taxonomy" id="208348"/>
    <lineage>
        <taxon>Eukaryota</taxon>
        <taxon>Fungi</taxon>
        <taxon>Dikarya</taxon>
        <taxon>Basidiomycota</taxon>
        <taxon>Pucciniomycotina</taxon>
        <taxon>Pucciniomycetes</taxon>
        <taxon>Pucciniales</taxon>
        <taxon>Pucciniaceae</taxon>
        <taxon>Puccinia</taxon>
    </lineage>
</organism>
<dbReference type="RefSeq" id="XP_053023995.1">
    <property type="nucleotide sequence ID" value="XM_053172789.1"/>
</dbReference>
<dbReference type="Proteomes" id="UP001164743">
    <property type="component" value="Chromosome 9A"/>
</dbReference>
<evidence type="ECO:0000313" key="3">
    <source>
        <dbReference type="Proteomes" id="UP001164743"/>
    </source>
</evidence>
<gene>
    <name evidence="2" type="ORF">PtA15_9A567</name>
</gene>
<reference evidence="2" key="1">
    <citation type="submission" date="2022-10" db="EMBL/GenBank/DDBJ databases">
        <title>Puccinia triticina Genome sequencing and assembly.</title>
        <authorList>
            <person name="Li C."/>
        </authorList>
    </citation>
    <scope>NUCLEOTIDE SEQUENCE</scope>
    <source>
        <strain evidence="2">Pt15</strain>
    </source>
</reference>
<evidence type="ECO:0000313" key="2">
    <source>
        <dbReference type="EMBL" id="WAQ88440.1"/>
    </source>
</evidence>
<proteinExistence type="predicted"/>
<keyword evidence="3" id="KW-1185">Reference proteome</keyword>
<dbReference type="GeneID" id="77813684"/>
<feature type="signal peptide" evidence="1">
    <location>
        <begin position="1"/>
        <end position="26"/>
    </location>
</feature>
<accession>A0ABY7CUV6</accession>
<name>A0ABY7CUV6_9BASI</name>